<dbReference type="GO" id="GO:0050114">
    <property type="term" value="F:myo-inosose-2 dehydratase activity"/>
    <property type="evidence" value="ECO:0007669"/>
    <property type="project" value="UniProtKB-UniRule"/>
</dbReference>
<dbReference type="InterPro" id="IPR030823">
    <property type="entry name" value="IolE/MocC"/>
</dbReference>
<dbReference type="Gene3D" id="3.20.20.150">
    <property type="entry name" value="Divalent-metal-dependent TIM barrel enzymes"/>
    <property type="match status" value="1"/>
</dbReference>
<evidence type="ECO:0000256" key="1">
    <source>
        <dbReference type="ARBA" id="ARBA00023211"/>
    </source>
</evidence>
<dbReference type="InterPro" id="IPR013022">
    <property type="entry name" value="Xyl_isomerase-like_TIM-brl"/>
</dbReference>
<evidence type="ECO:0000256" key="3">
    <source>
        <dbReference type="ARBA" id="ARBA00023285"/>
    </source>
</evidence>
<comment type="catalytic activity">
    <reaction evidence="4">
        <text>scyllo-inosose = 3D-3,5/4-trihydroxycyclohexane-1,2-dione + H2O</text>
        <dbReference type="Rhea" id="RHEA:14065"/>
        <dbReference type="ChEBI" id="CHEBI:15377"/>
        <dbReference type="ChEBI" id="CHEBI:17811"/>
        <dbReference type="ChEBI" id="CHEBI:28446"/>
        <dbReference type="EC" id="4.2.1.44"/>
    </reaction>
</comment>
<gene>
    <name evidence="4 6" type="primary">iolE</name>
    <name evidence="6" type="ordered locus">Ctu_09000</name>
</gene>
<dbReference type="KEGG" id="ctu:CTU_09000"/>
<dbReference type="Pfam" id="PF01261">
    <property type="entry name" value="AP_endonuc_2"/>
    <property type="match status" value="1"/>
</dbReference>
<dbReference type="PATRIC" id="fig|693216.3.peg.860"/>
<accession>C9XWY5</accession>
<comment type="similarity">
    <text evidence="4">Belongs to the IolE/MocC family.</text>
</comment>
<keyword evidence="2 4" id="KW-0456">Lyase</keyword>
<dbReference type="GO" id="GO:0019310">
    <property type="term" value="P:inositol catabolic process"/>
    <property type="evidence" value="ECO:0007669"/>
    <property type="project" value="UniProtKB-UniRule"/>
</dbReference>
<comment type="function">
    <text evidence="4">Catalyzes the dehydration of inosose (2-keto-myo-inositol, 2KMI or 2,4,6/3,5-pentahydroxycyclohexanone) to 3D-(3,5/4)-trihydroxycyclohexane-1,2-dione (D-2,3-diketo-4-deoxy-epi-inositol).</text>
</comment>
<evidence type="ECO:0000256" key="4">
    <source>
        <dbReference type="HAMAP-Rule" id="MF_01672"/>
    </source>
</evidence>
<name>C9XWY5_CROTZ</name>
<evidence type="ECO:0000313" key="6">
    <source>
        <dbReference type="EMBL" id="CBA28381.1"/>
    </source>
</evidence>
<dbReference type="NCBIfam" id="TIGR04379">
    <property type="entry name" value="myo_inos_iolE"/>
    <property type="match status" value="1"/>
</dbReference>
<sequence>MPERRIMNKQHVRLAIAPIGWTNDDMPELGSENTFQHTVSEMALAGFTGSEVGSKYPRDPAILKPMLAIRGIEICNAWFSTFFAAGEREKTLDEFVNHMNFLHAMGAKVIGCSEQSGSIQCTTLPVMGPDKPCFSEEEWARVAEGYNTLGRLAAEKGMQVCLHHHMGTGIQTAQEIDTFMSRVDASVYLLYDTGHAWYSEGSEAAMLAILKKHLPRINHVHLKDVRPAVIDAVKRDGLSFLDGVRKGTFTVPGDGAIDFRPVFRLLDEHGYQGWMVVEAEQDPARANPFEYAVKARRYLRETAGI</sequence>
<dbReference type="EMBL" id="FN543093">
    <property type="protein sequence ID" value="CBA28381.1"/>
    <property type="molecule type" value="Genomic_DNA"/>
</dbReference>
<dbReference type="PANTHER" id="PTHR12110">
    <property type="entry name" value="HYDROXYPYRUVATE ISOMERASE"/>
    <property type="match status" value="1"/>
</dbReference>
<evidence type="ECO:0000256" key="2">
    <source>
        <dbReference type="ARBA" id="ARBA00023239"/>
    </source>
</evidence>
<protein>
    <recommendedName>
        <fullName evidence="4">Inosose dehydratase</fullName>
        <ecNumber evidence="4">4.2.1.44</ecNumber>
    </recommendedName>
    <alternativeName>
        <fullName evidence="4">2-keto-myo-inositol dehydratase</fullName>
        <shortName evidence="4">2KMI dehydratase</shortName>
    </alternativeName>
</protein>
<dbReference type="Proteomes" id="UP000002069">
    <property type="component" value="Chromosome"/>
</dbReference>
<dbReference type="InterPro" id="IPR023952">
    <property type="entry name" value="IolE"/>
</dbReference>
<dbReference type="GO" id="GO:0030145">
    <property type="term" value="F:manganese ion binding"/>
    <property type="evidence" value="ECO:0007669"/>
    <property type="project" value="UniProtKB-UniRule"/>
</dbReference>
<dbReference type="InterPro" id="IPR050312">
    <property type="entry name" value="IolE/XylAMocC-like"/>
</dbReference>
<dbReference type="PANTHER" id="PTHR12110:SF41">
    <property type="entry name" value="INOSOSE DEHYDRATASE"/>
    <property type="match status" value="1"/>
</dbReference>
<comment type="cofactor">
    <cofactor evidence="4">
        <name>glutathione</name>
        <dbReference type="ChEBI" id="CHEBI:57925"/>
    </cofactor>
</comment>
<evidence type="ECO:0000259" key="5">
    <source>
        <dbReference type="Pfam" id="PF01261"/>
    </source>
</evidence>
<dbReference type="HOGENOM" id="CLU_059523_0_0_6"/>
<dbReference type="SUPFAM" id="SSF51658">
    <property type="entry name" value="Xylose isomerase-like"/>
    <property type="match status" value="1"/>
</dbReference>
<dbReference type="EC" id="4.2.1.44" evidence="4"/>
<reference evidence="6 7" key="1">
    <citation type="journal article" date="2010" name="J. Bacteriol.">
        <title>Complete Genome Sequence of Cronobacter turicensis LMG 23827, a foodborne pathogen causing deaths in neonates.</title>
        <authorList>
            <person name="Stephan R."/>
            <person name="Lehner A."/>
            <person name="Tischler P."/>
            <person name="Rattei T."/>
        </authorList>
    </citation>
    <scope>NUCLEOTIDE SEQUENCE [LARGE SCALE GENOMIC DNA]</scope>
    <source>
        <strain evidence="7">DSM 18703 / CCUG 55852 / LMG 23827 / z3032</strain>
    </source>
</reference>
<comment type="cofactor">
    <cofactor evidence="4">
        <name>Co(2+)</name>
        <dbReference type="ChEBI" id="CHEBI:48828"/>
    </cofactor>
    <cofactor evidence="4">
        <name>Mn(2+)</name>
        <dbReference type="ChEBI" id="CHEBI:29035"/>
    </cofactor>
</comment>
<proteinExistence type="inferred from homology"/>
<keyword evidence="3 4" id="KW-0170">Cobalt</keyword>
<dbReference type="AlphaFoldDB" id="C9XWY5"/>
<keyword evidence="7" id="KW-1185">Reference proteome</keyword>
<reference evidence="7" key="2">
    <citation type="journal article" date="2011" name="J. Bacteriol.">
        <title>Complete genome sequence of Cronobacter turicensis LMG 23827, a food-borne pathogen causing deaths in neonates.</title>
        <authorList>
            <person name="Stephan R."/>
            <person name="Lehner A."/>
            <person name="Tischler P."/>
            <person name="Rattei T."/>
        </authorList>
    </citation>
    <scope>NUCLEOTIDE SEQUENCE [LARGE SCALE GENOMIC DNA]</scope>
    <source>
        <strain evidence="7">DSM 18703 / CCUG 55852 / LMG 23827 / z3032</strain>
    </source>
</reference>
<dbReference type="HAMAP" id="MF_01672">
    <property type="entry name" value="IolE"/>
    <property type="match status" value="1"/>
</dbReference>
<dbReference type="InterPro" id="IPR036237">
    <property type="entry name" value="Xyl_isomerase-like_sf"/>
</dbReference>
<evidence type="ECO:0000313" key="7">
    <source>
        <dbReference type="Proteomes" id="UP000002069"/>
    </source>
</evidence>
<keyword evidence="1 4" id="KW-0464">Manganese</keyword>
<feature type="domain" description="Xylose isomerase-like TIM barrel" evidence="5">
    <location>
        <begin position="44"/>
        <end position="301"/>
    </location>
</feature>
<organism evidence="6 7">
    <name type="scientific">Cronobacter turicensis (strain DSM 18703 / CCUG 55852 / LMG 23827 / z3032)</name>
    <dbReference type="NCBI Taxonomy" id="693216"/>
    <lineage>
        <taxon>Bacteria</taxon>
        <taxon>Pseudomonadati</taxon>
        <taxon>Pseudomonadota</taxon>
        <taxon>Gammaproteobacteria</taxon>
        <taxon>Enterobacterales</taxon>
        <taxon>Enterobacteriaceae</taxon>
        <taxon>Cronobacter</taxon>
    </lineage>
</organism>